<dbReference type="GO" id="GO:0032259">
    <property type="term" value="P:methylation"/>
    <property type="evidence" value="ECO:0007669"/>
    <property type="project" value="UniProtKB-KW"/>
</dbReference>
<comment type="caution">
    <text evidence="6">The sequence shown here is derived from an EMBL/GenBank/DDBJ whole genome shotgun (WGS) entry which is preliminary data.</text>
</comment>
<evidence type="ECO:0000256" key="3">
    <source>
        <dbReference type="ARBA" id="ARBA00022691"/>
    </source>
</evidence>
<comment type="similarity">
    <text evidence="4">Belongs to the class I-like SAM-binding methyltransferase superfamily. Cation-independent O-methyltransferase family.</text>
</comment>
<proteinExistence type="inferred from homology"/>
<reference evidence="6" key="1">
    <citation type="journal article" date="2020" name="bioRxiv">
        <title>Genomic and phenotypic heterogeneity of clinical isolates of the human pathogens Aspergillus fumigatus, Aspergillus lentulus and Aspergillus fumigatiaffinis.</title>
        <authorList>
            <person name="dos Santos R.A.C."/>
            <person name="Steenwyk J.L."/>
            <person name="Rivero-Menendez O."/>
            <person name="Mead M.E."/>
            <person name="Silva L.P."/>
            <person name="Bastos R.W."/>
            <person name="Alastruey-Izquierdo A."/>
            <person name="Goldman G.H."/>
            <person name="Rokas A."/>
        </authorList>
    </citation>
    <scope>NUCLEOTIDE SEQUENCE</scope>
    <source>
        <strain evidence="6">CNM-CM6805</strain>
    </source>
</reference>
<dbReference type="PANTHER" id="PTHR43712:SF5">
    <property type="entry name" value="O-METHYLTRANSFERASE ASQN-RELATED"/>
    <property type="match status" value="1"/>
</dbReference>
<dbReference type="PROSITE" id="PS51683">
    <property type="entry name" value="SAM_OMT_II"/>
    <property type="match status" value="1"/>
</dbReference>
<dbReference type="Proteomes" id="UP000653565">
    <property type="component" value="Unassembled WGS sequence"/>
</dbReference>
<dbReference type="Gene3D" id="3.40.50.150">
    <property type="entry name" value="Vaccinia Virus protein VP39"/>
    <property type="match status" value="1"/>
</dbReference>
<dbReference type="InterPro" id="IPR029063">
    <property type="entry name" value="SAM-dependent_MTases_sf"/>
</dbReference>
<evidence type="ECO:0000256" key="1">
    <source>
        <dbReference type="ARBA" id="ARBA00022603"/>
    </source>
</evidence>
<dbReference type="InterPro" id="IPR001077">
    <property type="entry name" value="COMT_C"/>
</dbReference>
<keyword evidence="1" id="KW-0489">Methyltransferase</keyword>
<dbReference type="PANTHER" id="PTHR43712">
    <property type="entry name" value="PUTATIVE (AFU_ORTHOLOGUE AFUA_4G14580)-RELATED"/>
    <property type="match status" value="1"/>
</dbReference>
<keyword evidence="2" id="KW-0808">Transferase</keyword>
<feature type="domain" description="O-methyltransferase C-terminal" evidence="5">
    <location>
        <begin position="60"/>
        <end position="186"/>
    </location>
</feature>
<keyword evidence="7" id="KW-1185">Reference proteome</keyword>
<protein>
    <recommendedName>
        <fullName evidence="5">O-methyltransferase C-terminal domain-containing protein</fullName>
    </recommendedName>
</protein>
<evidence type="ECO:0000256" key="4">
    <source>
        <dbReference type="ARBA" id="ARBA00038277"/>
    </source>
</evidence>
<dbReference type="GO" id="GO:0044550">
    <property type="term" value="P:secondary metabolite biosynthetic process"/>
    <property type="evidence" value="ECO:0007669"/>
    <property type="project" value="UniProtKB-ARBA"/>
</dbReference>
<keyword evidence="3" id="KW-0949">S-adenosyl-L-methionine</keyword>
<dbReference type="InterPro" id="IPR016461">
    <property type="entry name" value="COMT-like"/>
</dbReference>
<organism evidence="6 7">
    <name type="scientific">Aspergillus fumigatiaffinis</name>
    <dbReference type="NCBI Taxonomy" id="340414"/>
    <lineage>
        <taxon>Eukaryota</taxon>
        <taxon>Fungi</taxon>
        <taxon>Dikarya</taxon>
        <taxon>Ascomycota</taxon>
        <taxon>Pezizomycotina</taxon>
        <taxon>Eurotiomycetes</taxon>
        <taxon>Eurotiomycetidae</taxon>
        <taxon>Eurotiales</taxon>
        <taxon>Aspergillaceae</taxon>
        <taxon>Aspergillus</taxon>
        <taxon>Aspergillus subgen. Fumigati</taxon>
    </lineage>
</organism>
<dbReference type="EMBL" id="JAAAPX010000040">
    <property type="protein sequence ID" value="KAF4238131.1"/>
    <property type="molecule type" value="Genomic_DNA"/>
</dbReference>
<dbReference type="GO" id="GO:0008171">
    <property type="term" value="F:O-methyltransferase activity"/>
    <property type="evidence" value="ECO:0007669"/>
    <property type="project" value="InterPro"/>
</dbReference>
<reference evidence="6" key="2">
    <citation type="submission" date="2020-04" db="EMBL/GenBank/DDBJ databases">
        <authorList>
            <person name="Santos R.A.C."/>
            <person name="Steenwyk J.L."/>
            <person name="Rivero-Menendez O."/>
            <person name="Mead M.E."/>
            <person name="Silva L.P."/>
            <person name="Bastos R.W."/>
            <person name="Alastruey-Izquierdo A."/>
            <person name="Goldman G.H."/>
            <person name="Rokas A."/>
        </authorList>
    </citation>
    <scope>NUCLEOTIDE SEQUENCE</scope>
    <source>
        <strain evidence="6">CNM-CM6805</strain>
    </source>
</reference>
<evidence type="ECO:0000313" key="6">
    <source>
        <dbReference type="EMBL" id="KAF4238131.1"/>
    </source>
</evidence>
<sequence length="196" mass="21600">MSDERFEAFVGLCFEQEFAGSAHLADALEKWGASTEPNETGWNIANGFMSSSSLCRLRGAGDAFSWSSMGDALVIDAGGSQGRTSITLANQFPKLNFIVQGSAQVCVQGGLLALDPELRDRIRFQAHDIFRPRESIPGKTVIYFLCAVLHNWNDKYACRILQAIVPAMKHGDRIVLCELIIPEPGTDSIFLERFAR</sequence>
<evidence type="ECO:0000313" key="7">
    <source>
        <dbReference type="Proteomes" id="UP000653565"/>
    </source>
</evidence>
<accession>A0A8H4MAN2</accession>
<name>A0A8H4MAN2_9EURO</name>
<evidence type="ECO:0000259" key="5">
    <source>
        <dbReference type="Pfam" id="PF00891"/>
    </source>
</evidence>
<gene>
    <name evidence="6" type="ORF">CNMCM6805_006585</name>
</gene>
<evidence type="ECO:0000256" key="2">
    <source>
        <dbReference type="ARBA" id="ARBA00022679"/>
    </source>
</evidence>
<dbReference type="AlphaFoldDB" id="A0A8H4MAN2"/>
<dbReference type="Pfam" id="PF00891">
    <property type="entry name" value="Methyltransf_2"/>
    <property type="match status" value="1"/>
</dbReference>
<dbReference type="SUPFAM" id="SSF53335">
    <property type="entry name" value="S-adenosyl-L-methionine-dependent methyltransferases"/>
    <property type="match status" value="1"/>
</dbReference>